<evidence type="ECO:0000256" key="9">
    <source>
        <dbReference type="ARBA" id="ARBA00023136"/>
    </source>
</evidence>
<keyword evidence="12" id="KW-1185">Reference proteome</keyword>
<sequence length="221" mass="23775">MVRALPFRPDSRIDFGRVAAIAAAIALHAAALLMLLMPMAAPPIAAVAKPKPIVQWYDKEVIKPEVVPVVEERKITPVRETPKVVQTRPTIAPPVAETQVIVDGGTEAVIETPAESTGDVAGPAITTGPIASASLEYVKASAPRYPIAEIRNGVQGTVMLRVLVDTDGTPIDVQIEKSSGNRNLDKEARQHVLRTWRFKPALRDGVPVQAYGLVPIDFSLQ</sequence>
<keyword evidence="7" id="KW-0653">Protein transport</keyword>
<evidence type="ECO:0000256" key="4">
    <source>
        <dbReference type="ARBA" id="ARBA00022475"/>
    </source>
</evidence>
<dbReference type="Pfam" id="PF03544">
    <property type="entry name" value="TonB_C"/>
    <property type="match status" value="1"/>
</dbReference>
<gene>
    <name evidence="11" type="ORF">AAD027_05680</name>
</gene>
<dbReference type="RefSeq" id="WP_341725045.1">
    <property type="nucleotide sequence ID" value="NZ_JBBWWT010000002.1"/>
</dbReference>
<evidence type="ECO:0000256" key="3">
    <source>
        <dbReference type="ARBA" id="ARBA00022448"/>
    </source>
</evidence>
<evidence type="ECO:0000256" key="7">
    <source>
        <dbReference type="ARBA" id="ARBA00022927"/>
    </source>
</evidence>
<proteinExistence type="inferred from homology"/>
<evidence type="ECO:0000259" key="10">
    <source>
        <dbReference type="PROSITE" id="PS52015"/>
    </source>
</evidence>
<dbReference type="Proteomes" id="UP001459204">
    <property type="component" value="Unassembled WGS sequence"/>
</dbReference>
<evidence type="ECO:0000313" key="12">
    <source>
        <dbReference type="Proteomes" id="UP001459204"/>
    </source>
</evidence>
<dbReference type="NCBIfam" id="TIGR01352">
    <property type="entry name" value="tonB_Cterm"/>
    <property type="match status" value="1"/>
</dbReference>
<dbReference type="PANTHER" id="PTHR33446">
    <property type="entry name" value="PROTEIN TONB-RELATED"/>
    <property type="match status" value="1"/>
</dbReference>
<accession>A0ABU9IY53</accession>
<evidence type="ECO:0000256" key="8">
    <source>
        <dbReference type="ARBA" id="ARBA00022989"/>
    </source>
</evidence>
<dbReference type="PROSITE" id="PS52015">
    <property type="entry name" value="TONB_CTD"/>
    <property type="match status" value="1"/>
</dbReference>
<keyword evidence="3" id="KW-0813">Transport</keyword>
<evidence type="ECO:0000313" key="11">
    <source>
        <dbReference type="EMBL" id="MEL1263865.1"/>
    </source>
</evidence>
<evidence type="ECO:0000256" key="6">
    <source>
        <dbReference type="ARBA" id="ARBA00022692"/>
    </source>
</evidence>
<dbReference type="InterPro" id="IPR037682">
    <property type="entry name" value="TonB_C"/>
</dbReference>
<keyword evidence="8" id="KW-1133">Transmembrane helix</keyword>
<organism evidence="11 12">
    <name type="scientific">Pseudoxanthomonas putridarboris</name>
    <dbReference type="NCBI Taxonomy" id="752605"/>
    <lineage>
        <taxon>Bacteria</taxon>
        <taxon>Pseudomonadati</taxon>
        <taxon>Pseudomonadota</taxon>
        <taxon>Gammaproteobacteria</taxon>
        <taxon>Lysobacterales</taxon>
        <taxon>Lysobacteraceae</taxon>
        <taxon>Pseudoxanthomonas</taxon>
    </lineage>
</organism>
<dbReference type="InterPro" id="IPR006260">
    <property type="entry name" value="TonB/TolA_C"/>
</dbReference>
<keyword evidence="4" id="KW-1003">Cell membrane</keyword>
<keyword evidence="6" id="KW-0812">Transmembrane</keyword>
<comment type="subcellular location">
    <subcellularLocation>
        <location evidence="1">Cell inner membrane</location>
        <topology evidence="1">Single-pass membrane protein</topology>
        <orientation evidence="1">Periplasmic side</orientation>
    </subcellularLocation>
</comment>
<evidence type="ECO:0000256" key="2">
    <source>
        <dbReference type="ARBA" id="ARBA00006555"/>
    </source>
</evidence>
<dbReference type="EMBL" id="JBBWWT010000002">
    <property type="protein sequence ID" value="MEL1263865.1"/>
    <property type="molecule type" value="Genomic_DNA"/>
</dbReference>
<keyword evidence="5" id="KW-0997">Cell inner membrane</keyword>
<dbReference type="Gene3D" id="3.30.1150.10">
    <property type="match status" value="1"/>
</dbReference>
<protein>
    <submittedName>
        <fullName evidence="11">TonB family protein</fullName>
    </submittedName>
</protein>
<keyword evidence="9" id="KW-0472">Membrane</keyword>
<comment type="similarity">
    <text evidence="2">Belongs to the TonB family.</text>
</comment>
<dbReference type="PANTHER" id="PTHR33446:SF2">
    <property type="entry name" value="PROTEIN TONB"/>
    <property type="match status" value="1"/>
</dbReference>
<name>A0ABU9IY53_9GAMM</name>
<comment type="caution">
    <text evidence="11">The sequence shown here is derived from an EMBL/GenBank/DDBJ whole genome shotgun (WGS) entry which is preliminary data.</text>
</comment>
<dbReference type="InterPro" id="IPR051045">
    <property type="entry name" value="TonB-dependent_transducer"/>
</dbReference>
<evidence type="ECO:0000256" key="5">
    <source>
        <dbReference type="ARBA" id="ARBA00022519"/>
    </source>
</evidence>
<feature type="domain" description="TonB C-terminal" evidence="10">
    <location>
        <begin position="130"/>
        <end position="221"/>
    </location>
</feature>
<dbReference type="SUPFAM" id="SSF74653">
    <property type="entry name" value="TolA/TonB C-terminal domain"/>
    <property type="match status" value="1"/>
</dbReference>
<evidence type="ECO:0000256" key="1">
    <source>
        <dbReference type="ARBA" id="ARBA00004383"/>
    </source>
</evidence>
<reference evidence="11 12" key="1">
    <citation type="submission" date="2024-04" db="EMBL/GenBank/DDBJ databases">
        <title>Draft genome sequence of Pseudoxanthomonas putridarboris WD12.</title>
        <authorList>
            <person name="Oh J."/>
        </authorList>
    </citation>
    <scope>NUCLEOTIDE SEQUENCE [LARGE SCALE GENOMIC DNA]</scope>
    <source>
        <strain evidence="11 12">WD12</strain>
    </source>
</reference>